<proteinExistence type="predicted"/>
<reference evidence="1 2" key="1">
    <citation type="journal article" date="2009" name="PLoS ONE">
        <title>Complete genome sequence of the aerobic CO-oxidizing thermophile Thermomicrobium roseum.</title>
        <authorList>
            <person name="Wu D."/>
            <person name="Raymond J."/>
            <person name="Wu M."/>
            <person name="Chatterji S."/>
            <person name="Ren Q."/>
            <person name="Graham J.E."/>
            <person name="Bryant D.A."/>
            <person name="Robb F."/>
            <person name="Colman A."/>
            <person name="Tallon L.J."/>
            <person name="Badger J.H."/>
            <person name="Madupu R."/>
            <person name="Ward N.L."/>
            <person name="Eisen J.A."/>
        </authorList>
    </citation>
    <scope>NUCLEOTIDE SEQUENCE [LARGE SCALE GENOMIC DNA]</scope>
    <source>
        <strain evidence="2">ATCC 27502 / DSM 5159 / P-2</strain>
    </source>
</reference>
<gene>
    <name evidence="1" type="ordered locus">trd_1370</name>
</gene>
<dbReference type="HOGENOM" id="CLU_547387_0_0_0"/>
<name>B9L2G8_THERP</name>
<evidence type="ECO:0000313" key="1">
    <source>
        <dbReference type="EMBL" id="ACM04555.1"/>
    </source>
</evidence>
<dbReference type="EMBL" id="CP001275">
    <property type="protein sequence ID" value="ACM04555.1"/>
    <property type="molecule type" value="Genomic_DNA"/>
</dbReference>
<organism evidence="1 2">
    <name type="scientific">Thermomicrobium roseum (strain ATCC 27502 / DSM 5159 / P-2)</name>
    <dbReference type="NCBI Taxonomy" id="309801"/>
    <lineage>
        <taxon>Bacteria</taxon>
        <taxon>Pseudomonadati</taxon>
        <taxon>Thermomicrobiota</taxon>
        <taxon>Thermomicrobia</taxon>
        <taxon>Thermomicrobiales</taxon>
        <taxon>Thermomicrobiaceae</taxon>
        <taxon>Thermomicrobium</taxon>
    </lineage>
</organism>
<dbReference type="AlphaFoldDB" id="B9L2G8"/>
<sequence>MSPVSRWSTIVSIICVLTALLWLPSHRLVRAEPGFADPVFAARWERVDRPVAAGLTQRSWVWGPAPLTGPLRERYQEAPERARLVQYFDKGRMELTHPDGDPTSPWYVTSGLLTRELVSGSIQVGDQLFLDAGSGAHVAIAGDPDNPFPTYADLASVIDRSQPDRTGEHATASLTPQGWQEYQTAASDRGAEFVHYVTYSGPVGEPVGYNVPRAFWEFMTQGGLVWQDGGLVAERPLFDWLFVLGYPIADPFWVQVRLRGEPTWVLVQPFERRILTYTPSNPPGWQVEMGNIGSHYLQWRYGATPPVAVASSAGYFGMLPGTRSVFATSSRSDETWQVTGPNTSFVAGAQLVAREELRGSSRWITYWRVTETGIALTGWERFTRAGTFIEMVLFWPALHVIGAGDLVEGTVRETTALYLSTRVSAHPITLRVQVDEQTLVGTPYGVVPAWRLSLQTSDPPTLVPVYLVSTVWFSPNLGIVQWTSDRYAAQLREFSAPS</sequence>
<dbReference type="STRING" id="309801.trd_1370"/>
<dbReference type="KEGG" id="tro:trd_1370"/>
<protein>
    <submittedName>
        <fullName evidence="1">Uncharacterized protein</fullName>
    </submittedName>
</protein>
<accession>B9L2G8</accession>
<dbReference type="eggNOG" id="COG2723">
    <property type="taxonomic scope" value="Bacteria"/>
</dbReference>
<keyword evidence="2" id="KW-1185">Reference proteome</keyword>
<evidence type="ECO:0000313" key="2">
    <source>
        <dbReference type="Proteomes" id="UP000000447"/>
    </source>
</evidence>
<dbReference type="Proteomes" id="UP000000447">
    <property type="component" value="Chromosome"/>
</dbReference>